<dbReference type="Proteomes" id="UP000324241">
    <property type="component" value="Unassembled WGS sequence"/>
</dbReference>
<reference evidence="2 3" key="1">
    <citation type="submission" date="2019-08" db="EMBL/GenBank/DDBJ databases">
        <title>The genome sequence of a newly discovered highly antifungal drug resistant Aspergillus species, Aspergillus tanneri NIH 1004.</title>
        <authorList>
            <person name="Mounaud S."/>
            <person name="Singh I."/>
            <person name="Joardar V."/>
            <person name="Pakala S."/>
            <person name="Pakala S."/>
            <person name="Venepally P."/>
            <person name="Chung J.K."/>
            <person name="Losada L."/>
            <person name="Nierman W.C."/>
        </authorList>
    </citation>
    <scope>NUCLEOTIDE SEQUENCE [LARGE SCALE GENOMIC DNA]</scope>
    <source>
        <strain evidence="2 3">NIH1004</strain>
    </source>
</reference>
<protein>
    <recommendedName>
        <fullName evidence="4">HIT-type domain-containing protein</fullName>
    </recommendedName>
</protein>
<comment type="caution">
    <text evidence="2">The sequence shown here is derived from an EMBL/GenBank/DDBJ whole genome shotgun (WGS) entry which is preliminary data.</text>
</comment>
<dbReference type="OrthoDB" id="18412at2759"/>
<dbReference type="GeneID" id="54327103"/>
<dbReference type="RefSeq" id="XP_033427877.1">
    <property type="nucleotide sequence ID" value="XM_033569071.1"/>
</dbReference>
<feature type="compositionally biased region" description="Basic residues" evidence="1">
    <location>
        <begin position="99"/>
        <end position="111"/>
    </location>
</feature>
<feature type="compositionally biased region" description="Basic and acidic residues" evidence="1">
    <location>
        <begin position="28"/>
        <end position="38"/>
    </location>
</feature>
<feature type="region of interest" description="Disordered" evidence="1">
    <location>
        <begin position="92"/>
        <end position="123"/>
    </location>
</feature>
<dbReference type="AlphaFoldDB" id="A0A5M9MRH3"/>
<accession>A0A5M9MRH3</accession>
<sequence>MSCSLACTQSHKIYCAPKAASPNSTNEADNRQLPHDEANGLINGEGINEAREALDPKSLASSPELKTLFEQCPSLRDELRDIYKTTLEEEWVEVQSHGGRTRSFHRGRGGTRNRGPWTREKGFNRGLGKVRKYRERCDEGLETGRTAEGFVRFLTLVNGEKSPQESG</sequence>
<proteinExistence type="predicted"/>
<evidence type="ECO:0008006" key="4">
    <source>
        <dbReference type="Google" id="ProtNLM"/>
    </source>
</evidence>
<evidence type="ECO:0000313" key="3">
    <source>
        <dbReference type="Proteomes" id="UP000324241"/>
    </source>
</evidence>
<dbReference type="EMBL" id="QUQM01000003">
    <property type="protein sequence ID" value="KAA8648516.1"/>
    <property type="molecule type" value="Genomic_DNA"/>
</dbReference>
<evidence type="ECO:0000256" key="1">
    <source>
        <dbReference type="SAM" id="MobiDB-lite"/>
    </source>
</evidence>
<name>A0A5M9MRH3_9EURO</name>
<gene>
    <name evidence="2" type="ORF">ATNIH1004_004401</name>
</gene>
<feature type="region of interest" description="Disordered" evidence="1">
    <location>
        <begin position="18"/>
        <end position="42"/>
    </location>
</feature>
<evidence type="ECO:0000313" key="2">
    <source>
        <dbReference type="EMBL" id="KAA8648516.1"/>
    </source>
</evidence>
<organism evidence="2 3">
    <name type="scientific">Aspergillus tanneri</name>
    <dbReference type="NCBI Taxonomy" id="1220188"/>
    <lineage>
        <taxon>Eukaryota</taxon>
        <taxon>Fungi</taxon>
        <taxon>Dikarya</taxon>
        <taxon>Ascomycota</taxon>
        <taxon>Pezizomycotina</taxon>
        <taxon>Eurotiomycetes</taxon>
        <taxon>Eurotiomycetidae</taxon>
        <taxon>Eurotiales</taxon>
        <taxon>Aspergillaceae</taxon>
        <taxon>Aspergillus</taxon>
        <taxon>Aspergillus subgen. Circumdati</taxon>
    </lineage>
</organism>